<evidence type="ECO:0000313" key="1">
    <source>
        <dbReference type="EMBL" id="VWC37860.1"/>
    </source>
</evidence>
<accession>A0A6P2RQD3</accession>
<dbReference type="Gene3D" id="3.40.50.970">
    <property type="match status" value="1"/>
</dbReference>
<dbReference type="SUPFAM" id="SSF52467">
    <property type="entry name" value="DHS-like NAD/FAD-binding domain"/>
    <property type="match status" value="1"/>
</dbReference>
<dbReference type="Proteomes" id="UP000494218">
    <property type="component" value="Unassembled WGS sequence"/>
</dbReference>
<dbReference type="InterPro" id="IPR029035">
    <property type="entry name" value="DHS-like_NAD/FAD-binding_dom"/>
</dbReference>
<name>A0A6P2RQD3_BURL3</name>
<gene>
    <name evidence="1" type="ORF">BLA23254_06747</name>
</gene>
<organism evidence="1 2">
    <name type="scientific">Burkholderia lata (strain ATCC 17760 / DSM 23089 / LMG 22485 / NCIMB 9086 / R18194 / 383)</name>
    <dbReference type="NCBI Taxonomy" id="482957"/>
    <lineage>
        <taxon>Bacteria</taxon>
        <taxon>Pseudomonadati</taxon>
        <taxon>Pseudomonadota</taxon>
        <taxon>Betaproteobacteria</taxon>
        <taxon>Burkholderiales</taxon>
        <taxon>Burkholderiaceae</taxon>
        <taxon>Burkholderia</taxon>
        <taxon>Burkholderia cepacia complex</taxon>
    </lineage>
</organism>
<dbReference type="SUPFAM" id="SSF52518">
    <property type="entry name" value="Thiamin diphosphate-binding fold (THDP-binding)"/>
    <property type="match status" value="1"/>
</dbReference>
<protein>
    <submittedName>
        <fullName evidence="1">Benzoylformate decarboxylase</fullName>
    </submittedName>
</protein>
<dbReference type="AlphaFoldDB" id="A0A6P2RQD3"/>
<evidence type="ECO:0000313" key="2">
    <source>
        <dbReference type="Proteomes" id="UP000494218"/>
    </source>
</evidence>
<dbReference type="InterPro" id="IPR029061">
    <property type="entry name" value="THDP-binding"/>
</dbReference>
<sequence length="350" mass="37204">MGVNQRRSSVANGRAGIDTSLVALIDVEHRGGAAILVDVLRGEGARNVLGNFGTTQLLFIDVVTNAPNPSFTFGMQNITVDAIADGYVHDSGISNFTSSYTVADLSHAMGAPRNLKAARTPLIINATPHDSRHAFAEPLLHGNLLGVTRPAVRWALNVSHPTEIVVPVRRAFNDSGAARSETVFLSVLTNVAERTTSLPVDRRSAIGRTSMPTALPQQANALTSVSSGCISLVVGDEVFGSGASVETVAIADPTSRALWLGNLLITVADILKVVRPFDTVFVLGDQFSISMLYPSGPVISPKHKLNQLASDSHDLGRTHATELTTSITPMNHVRHYCQPKVMSDATSTLN</sequence>
<reference evidence="1 2" key="1">
    <citation type="submission" date="2019-09" db="EMBL/GenBank/DDBJ databases">
        <authorList>
            <person name="Depoorter E."/>
        </authorList>
    </citation>
    <scope>NUCLEOTIDE SEQUENCE [LARGE SCALE GENOMIC DNA]</scope>
    <source>
        <strain evidence="1">LMG 23254</strain>
    </source>
</reference>
<dbReference type="RefSeq" id="WP_175034869.1">
    <property type="nucleotide sequence ID" value="NZ_CABVPW010000046.1"/>
</dbReference>
<proteinExistence type="predicted"/>
<dbReference type="EMBL" id="CABVPW010000046">
    <property type="protein sequence ID" value="VWC37860.1"/>
    <property type="molecule type" value="Genomic_DNA"/>
</dbReference>